<sequence>MQTLLGVEPVGRKLTDAELAVLRSVYGDFLDTSKLRIKEGDVGLLTLSGRPFTHGNTLYIPRKHLPLTEELLVHEAAHAWQHQNGGTDYMSESLVGQYLGDGYDFAKALTEGKSWAEMSPEQQAELLEQAFRQGCFKTPPKPCLVHGKDYSAQLAAALVEVRAGRGAP</sequence>
<evidence type="ECO:0000313" key="2">
    <source>
        <dbReference type="Proteomes" id="UP000518300"/>
    </source>
</evidence>
<name>A0A848LBC3_9BACT</name>
<reference evidence="1 2" key="1">
    <citation type="submission" date="2020-04" db="EMBL/GenBank/DDBJ databases">
        <title>Draft genome of Pyxidicoccus fallax type strain.</title>
        <authorList>
            <person name="Whitworth D.E."/>
        </authorList>
    </citation>
    <scope>NUCLEOTIDE SEQUENCE [LARGE SCALE GENOMIC DNA]</scope>
    <source>
        <strain evidence="1 2">DSM 14698</strain>
    </source>
</reference>
<organism evidence="1 2">
    <name type="scientific">Pyxidicoccus fallax</name>
    <dbReference type="NCBI Taxonomy" id="394095"/>
    <lineage>
        <taxon>Bacteria</taxon>
        <taxon>Pseudomonadati</taxon>
        <taxon>Myxococcota</taxon>
        <taxon>Myxococcia</taxon>
        <taxon>Myxococcales</taxon>
        <taxon>Cystobacterineae</taxon>
        <taxon>Myxococcaceae</taxon>
        <taxon>Pyxidicoccus</taxon>
    </lineage>
</organism>
<protein>
    <recommendedName>
        <fullName evidence="3">DUF4157 domain-containing protein</fullName>
    </recommendedName>
</protein>
<dbReference type="AlphaFoldDB" id="A0A848LBC3"/>
<gene>
    <name evidence="1" type="ORF">HG543_04630</name>
</gene>
<evidence type="ECO:0008006" key="3">
    <source>
        <dbReference type="Google" id="ProtNLM"/>
    </source>
</evidence>
<evidence type="ECO:0000313" key="1">
    <source>
        <dbReference type="EMBL" id="NMO14145.1"/>
    </source>
</evidence>
<dbReference type="Proteomes" id="UP000518300">
    <property type="component" value="Unassembled WGS sequence"/>
</dbReference>
<keyword evidence="2" id="KW-1185">Reference proteome</keyword>
<dbReference type="EMBL" id="JABBJJ010000013">
    <property type="protein sequence ID" value="NMO14145.1"/>
    <property type="molecule type" value="Genomic_DNA"/>
</dbReference>
<accession>A0A848LBC3</accession>
<comment type="caution">
    <text evidence="1">The sequence shown here is derived from an EMBL/GenBank/DDBJ whole genome shotgun (WGS) entry which is preliminary data.</text>
</comment>
<proteinExistence type="predicted"/>
<dbReference type="RefSeq" id="WP_169343422.1">
    <property type="nucleotide sequence ID" value="NZ_JABBJJ010000013.1"/>
</dbReference>